<proteinExistence type="predicted"/>
<evidence type="ECO:0008006" key="6">
    <source>
        <dbReference type="Google" id="ProtNLM"/>
    </source>
</evidence>
<feature type="transmembrane region" description="Helical" evidence="1">
    <location>
        <begin position="347"/>
        <end position="367"/>
    </location>
</feature>
<dbReference type="InterPro" id="IPR050879">
    <property type="entry name" value="Acyltransferase_3"/>
</dbReference>
<dbReference type="Pfam" id="PF19040">
    <property type="entry name" value="SGNH"/>
    <property type="match status" value="1"/>
</dbReference>
<feature type="transmembrane region" description="Helical" evidence="1">
    <location>
        <begin position="136"/>
        <end position="157"/>
    </location>
</feature>
<dbReference type="KEGG" id="otk:C6570_07475"/>
<dbReference type="InterPro" id="IPR002656">
    <property type="entry name" value="Acyl_transf_3_dom"/>
</dbReference>
<accession>A0A2S0ME44</accession>
<keyword evidence="1" id="KW-0812">Transmembrane</keyword>
<dbReference type="RefSeq" id="WP_106702655.1">
    <property type="nucleotide sequence ID" value="NZ_CP027666.1"/>
</dbReference>
<reference evidence="4 5" key="1">
    <citation type="submission" date="2018-03" db="EMBL/GenBank/DDBJ databases">
        <title>Genome sequencing of Ottowia sp.</title>
        <authorList>
            <person name="Kim S.-J."/>
            <person name="Heo J."/>
            <person name="Kwon S.-W."/>
        </authorList>
    </citation>
    <scope>NUCLEOTIDE SEQUENCE [LARGE SCALE GENOMIC DNA]</scope>
    <source>
        <strain evidence="4 5">KADR8-3</strain>
    </source>
</reference>
<dbReference type="Pfam" id="PF01757">
    <property type="entry name" value="Acyl_transf_3"/>
    <property type="match status" value="1"/>
</dbReference>
<feature type="transmembrane region" description="Helical" evidence="1">
    <location>
        <begin position="319"/>
        <end position="335"/>
    </location>
</feature>
<sequence length="634" mass="69737">MSTTYRPDIDGLRALAVTLVLAVHAAPSRFPNGFIGVDVFFVISGFLITGILIDQLRLQTFSLRDFYVRRINRLFPALLLVLAAVVFVGPLILYPDEYGRVSLSAWASSVFAANMGFYAEAGYWDVASKLKPLLHLWSLGVEEQFYLVWPWLLWLAFRKRMSFLNATLVVVFISLALNIYLTSKNQAAAFYLPFGRFWELAAGGLLAAAHRASTPFDLSPLPGTRNALSWGGVLLLAVVLATPLDAKMFPGYYVIVVVLAAVLFIAAGPTAWVNRRILSHPVMVYVGKISYPLYLWHWPLLVFARLIGDGQWSQSHRNMAVVGSVVLAMLTYHAVERPLAKAKRRGMLTIILIILMAGISATSLLAYKNVIALGVKSYVIPPKSRFDDAKPATPSTGKIALLGDSNAGHLEYGLRWIYGDRLAVYSMAGWPFLDGVDWKPGHIPHPGHKGTPANTEAALKSLAGDPEIKVVIIANAYLMYLPADNLRRMGGPASETGAQAYEAGMRQTVQRLLSSGKKVVVIESIPTYPMLATALACDATIRPRFRRQPAACVVSRADIEAERQQYLGTLDRALDGLAGASRFNTMDELCDDRFCYVNKGGDQLYYDPGHFSAEGSQLVSAALARRIEQLLQPR</sequence>
<dbReference type="GO" id="GO:0016020">
    <property type="term" value="C:membrane"/>
    <property type="evidence" value="ECO:0007669"/>
    <property type="project" value="TreeGrafter"/>
</dbReference>
<feature type="transmembrane region" description="Helical" evidence="1">
    <location>
        <begin position="251"/>
        <end position="269"/>
    </location>
</feature>
<keyword evidence="5" id="KW-1185">Reference proteome</keyword>
<feature type="transmembrane region" description="Helical" evidence="1">
    <location>
        <begin position="227"/>
        <end position="244"/>
    </location>
</feature>
<dbReference type="SUPFAM" id="SSF52266">
    <property type="entry name" value="SGNH hydrolase"/>
    <property type="match status" value="1"/>
</dbReference>
<dbReference type="GO" id="GO:0016747">
    <property type="term" value="F:acyltransferase activity, transferring groups other than amino-acyl groups"/>
    <property type="evidence" value="ECO:0007669"/>
    <property type="project" value="InterPro"/>
</dbReference>
<evidence type="ECO:0000313" key="5">
    <source>
        <dbReference type="Proteomes" id="UP000239709"/>
    </source>
</evidence>
<feature type="domain" description="Acyltransferase 3" evidence="2">
    <location>
        <begin position="8"/>
        <end position="329"/>
    </location>
</feature>
<evidence type="ECO:0000259" key="2">
    <source>
        <dbReference type="Pfam" id="PF01757"/>
    </source>
</evidence>
<protein>
    <recommendedName>
        <fullName evidence="6">Acyltransferase</fullName>
    </recommendedName>
</protein>
<feature type="transmembrane region" description="Helical" evidence="1">
    <location>
        <begin position="35"/>
        <end position="53"/>
    </location>
</feature>
<organism evidence="4 5">
    <name type="scientific">Ottowia oryzae</name>
    <dbReference type="NCBI Taxonomy" id="2109914"/>
    <lineage>
        <taxon>Bacteria</taxon>
        <taxon>Pseudomonadati</taxon>
        <taxon>Pseudomonadota</taxon>
        <taxon>Betaproteobacteria</taxon>
        <taxon>Burkholderiales</taxon>
        <taxon>Comamonadaceae</taxon>
        <taxon>Ottowia</taxon>
    </lineage>
</organism>
<feature type="transmembrane region" description="Helical" evidence="1">
    <location>
        <begin position="163"/>
        <end position="181"/>
    </location>
</feature>
<dbReference type="OrthoDB" id="9814807at2"/>
<feature type="domain" description="SGNH" evidence="3">
    <location>
        <begin position="395"/>
        <end position="624"/>
    </location>
</feature>
<dbReference type="EMBL" id="CP027666">
    <property type="protein sequence ID" value="AVO34100.1"/>
    <property type="molecule type" value="Genomic_DNA"/>
</dbReference>
<keyword evidence="1" id="KW-0472">Membrane</keyword>
<dbReference type="GO" id="GO:0009103">
    <property type="term" value="P:lipopolysaccharide biosynthetic process"/>
    <property type="evidence" value="ECO:0007669"/>
    <property type="project" value="TreeGrafter"/>
</dbReference>
<evidence type="ECO:0000313" key="4">
    <source>
        <dbReference type="EMBL" id="AVO34100.1"/>
    </source>
</evidence>
<keyword evidence="1" id="KW-1133">Transmembrane helix</keyword>
<dbReference type="PANTHER" id="PTHR23028:SF53">
    <property type="entry name" value="ACYL_TRANSF_3 DOMAIN-CONTAINING PROTEIN"/>
    <property type="match status" value="1"/>
</dbReference>
<dbReference type="Proteomes" id="UP000239709">
    <property type="component" value="Chromosome"/>
</dbReference>
<gene>
    <name evidence="4" type="ORF">C6570_07475</name>
</gene>
<dbReference type="InterPro" id="IPR043968">
    <property type="entry name" value="SGNH"/>
</dbReference>
<evidence type="ECO:0000259" key="3">
    <source>
        <dbReference type="Pfam" id="PF19040"/>
    </source>
</evidence>
<feature type="transmembrane region" description="Helical" evidence="1">
    <location>
        <begin position="74"/>
        <end position="93"/>
    </location>
</feature>
<evidence type="ECO:0000256" key="1">
    <source>
        <dbReference type="SAM" id="Phobius"/>
    </source>
</evidence>
<dbReference type="PANTHER" id="PTHR23028">
    <property type="entry name" value="ACETYLTRANSFERASE"/>
    <property type="match status" value="1"/>
</dbReference>
<name>A0A2S0ME44_9BURK</name>
<dbReference type="AlphaFoldDB" id="A0A2S0ME44"/>